<dbReference type="Proteomes" id="UP000030755">
    <property type="component" value="Unassembled WGS sequence"/>
</dbReference>
<evidence type="ECO:0000313" key="2">
    <source>
        <dbReference type="Proteomes" id="UP000030755"/>
    </source>
</evidence>
<dbReference type="HOGENOM" id="CLU_1533434_0_0_1"/>
<evidence type="ECO:0000313" key="1">
    <source>
        <dbReference type="EMBL" id="EPZ34044.1"/>
    </source>
</evidence>
<proteinExistence type="predicted"/>
<gene>
    <name evidence="1" type="ORF">O9G_003764</name>
</gene>
<dbReference type="AlphaFoldDB" id="A0A075AZN4"/>
<accession>A0A075AZN4</accession>
<protein>
    <submittedName>
        <fullName evidence="1">Uncharacterized protein</fullName>
    </submittedName>
</protein>
<reference evidence="1 2" key="1">
    <citation type="journal article" date="2013" name="Curr. Biol.">
        <title>Shared signatures of parasitism and phylogenomics unite Cryptomycota and microsporidia.</title>
        <authorList>
            <person name="James T.Y."/>
            <person name="Pelin A."/>
            <person name="Bonen L."/>
            <person name="Ahrendt S."/>
            <person name="Sain D."/>
            <person name="Corradi N."/>
            <person name="Stajich J.E."/>
        </authorList>
    </citation>
    <scope>NUCLEOTIDE SEQUENCE [LARGE SCALE GENOMIC DNA]</scope>
    <source>
        <strain evidence="1 2">CSF55</strain>
    </source>
</reference>
<organism evidence="1 2">
    <name type="scientific">Rozella allomycis (strain CSF55)</name>
    <dbReference type="NCBI Taxonomy" id="988480"/>
    <lineage>
        <taxon>Eukaryota</taxon>
        <taxon>Fungi</taxon>
        <taxon>Fungi incertae sedis</taxon>
        <taxon>Cryptomycota</taxon>
        <taxon>Cryptomycota incertae sedis</taxon>
        <taxon>Rozella</taxon>
    </lineage>
</organism>
<sequence>MYVAKDFEMQVWEGRSFSELVDSENRMSDLEIWSVLDTGDQATNKFDETIVVESKVTAAGYRYKMKNRIAWNVVWDCLSMLPELNLNIMDSYAGNTFRPSGCKGSLKQKNINLEDFEYKFFSIADLDLFVDKRNPLVLAPLDPTNSVNDLNIFVPHSNHETQATLFAVKCAIETV</sequence>
<name>A0A075AZN4_ROZAC</name>
<keyword evidence="2" id="KW-1185">Reference proteome</keyword>
<dbReference type="EMBL" id="KE561005">
    <property type="protein sequence ID" value="EPZ34044.1"/>
    <property type="molecule type" value="Genomic_DNA"/>
</dbReference>